<keyword evidence="2" id="KW-0560">Oxidoreductase</keyword>
<comment type="similarity">
    <text evidence="1 3">Belongs to the short-chain dehydrogenases/reductases (SDR) family.</text>
</comment>
<keyword evidence="4" id="KW-0812">Transmembrane</keyword>
<evidence type="ECO:0000256" key="4">
    <source>
        <dbReference type="SAM" id="Phobius"/>
    </source>
</evidence>
<accession>A0ABR4CJY5</accession>
<dbReference type="InterPro" id="IPR036291">
    <property type="entry name" value="NAD(P)-bd_dom_sf"/>
</dbReference>
<dbReference type="PANTHER" id="PTHR43976">
    <property type="entry name" value="SHORT CHAIN DEHYDROGENASE"/>
    <property type="match status" value="1"/>
</dbReference>
<protein>
    <submittedName>
        <fullName evidence="5">Uncharacterized protein</fullName>
    </submittedName>
</protein>
<evidence type="ECO:0000256" key="3">
    <source>
        <dbReference type="RuleBase" id="RU000363"/>
    </source>
</evidence>
<evidence type="ECO:0000313" key="5">
    <source>
        <dbReference type="EMBL" id="KAL2069533.1"/>
    </source>
</evidence>
<reference evidence="5 6" key="1">
    <citation type="journal article" date="2024" name="Commun. Biol.">
        <title>Comparative genomic analysis of thermophilic fungi reveals convergent evolutionary adaptations and gene losses.</title>
        <authorList>
            <person name="Steindorff A.S."/>
            <person name="Aguilar-Pontes M.V."/>
            <person name="Robinson A.J."/>
            <person name="Andreopoulos B."/>
            <person name="LaButti K."/>
            <person name="Kuo A."/>
            <person name="Mondo S."/>
            <person name="Riley R."/>
            <person name="Otillar R."/>
            <person name="Haridas S."/>
            <person name="Lipzen A."/>
            <person name="Grimwood J."/>
            <person name="Schmutz J."/>
            <person name="Clum A."/>
            <person name="Reid I.D."/>
            <person name="Moisan M.C."/>
            <person name="Butler G."/>
            <person name="Nguyen T.T.M."/>
            <person name="Dewar K."/>
            <person name="Conant G."/>
            <person name="Drula E."/>
            <person name="Henrissat B."/>
            <person name="Hansel C."/>
            <person name="Singer S."/>
            <person name="Hutchinson M.I."/>
            <person name="de Vries R.P."/>
            <person name="Natvig D.O."/>
            <person name="Powell A.J."/>
            <person name="Tsang A."/>
            <person name="Grigoriev I.V."/>
        </authorList>
    </citation>
    <scope>NUCLEOTIDE SEQUENCE [LARGE SCALE GENOMIC DNA]</scope>
    <source>
        <strain evidence="5 6">CBS 494.80</strain>
    </source>
</reference>
<organism evidence="5 6">
    <name type="scientific">Oculimacula yallundae</name>
    <dbReference type="NCBI Taxonomy" id="86028"/>
    <lineage>
        <taxon>Eukaryota</taxon>
        <taxon>Fungi</taxon>
        <taxon>Dikarya</taxon>
        <taxon>Ascomycota</taxon>
        <taxon>Pezizomycotina</taxon>
        <taxon>Leotiomycetes</taxon>
        <taxon>Helotiales</taxon>
        <taxon>Ploettnerulaceae</taxon>
        <taxon>Oculimacula</taxon>
    </lineage>
</organism>
<dbReference type="PRINTS" id="PR00081">
    <property type="entry name" value="GDHRDH"/>
</dbReference>
<dbReference type="InterPro" id="IPR051911">
    <property type="entry name" value="SDR_oxidoreductase"/>
</dbReference>
<keyword evidence="4" id="KW-1133">Transmembrane helix</keyword>
<dbReference type="InterPro" id="IPR002347">
    <property type="entry name" value="SDR_fam"/>
</dbReference>
<keyword evidence="4" id="KW-0472">Membrane</keyword>
<sequence length="304" mass="33144">MSPNDPNDHKKIWLITGCSSGFGFSLALHVLKSSHLVIATSRNPSKTPDLVSQIEELGGKWMQLDVTCGEEEMKAFVERAENVYEEGRGIDVVVNNAGIAYLGAFECFSAAETHTQMATNFFGPLSLLRHLIPHFRSRRSGTIVNMSSTAGIEARPSRSLYAASKFALEAVSEALYDELKPLGIKVLLVEPGAFRTKFVDNVVLPEKAMPADYEGSEMHQVLNGVMAMSSNGGMGTFEGKLGDVGKGVKAIFDAVEGTGWAEGMQPFLRLPLGRDNAERWEGKLRSLRENLDGTEAIWSKTGED</sequence>
<dbReference type="CDD" id="cd05374">
    <property type="entry name" value="17beta-HSD-like_SDR_c"/>
    <property type="match status" value="1"/>
</dbReference>
<name>A0ABR4CJY5_9HELO</name>
<keyword evidence="6" id="KW-1185">Reference proteome</keyword>
<dbReference type="EMBL" id="JAZHXI010000007">
    <property type="protein sequence ID" value="KAL2069533.1"/>
    <property type="molecule type" value="Genomic_DNA"/>
</dbReference>
<evidence type="ECO:0000256" key="1">
    <source>
        <dbReference type="ARBA" id="ARBA00006484"/>
    </source>
</evidence>
<dbReference type="PRINTS" id="PR00080">
    <property type="entry name" value="SDRFAMILY"/>
</dbReference>
<feature type="transmembrane region" description="Helical" evidence="4">
    <location>
        <begin position="12"/>
        <end position="31"/>
    </location>
</feature>
<comment type="caution">
    <text evidence="5">The sequence shown here is derived from an EMBL/GenBank/DDBJ whole genome shotgun (WGS) entry which is preliminary data.</text>
</comment>
<gene>
    <name evidence="5" type="ORF">VTL71DRAFT_14212</name>
</gene>
<proteinExistence type="inferred from homology"/>
<dbReference type="SUPFAM" id="SSF51735">
    <property type="entry name" value="NAD(P)-binding Rossmann-fold domains"/>
    <property type="match status" value="1"/>
</dbReference>
<dbReference type="PANTHER" id="PTHR43976:SF16">
    <property type="entry name" value="SHORT-CHAIN DEHYDROGENASE_REDUCTASE FAMILY PROTEIN"/>
    <property type="match status" value="1"/>
</dbReference>
<dbReference type="Gene3D" id="3.40.50.720">
    <property type="entry name" value="NAD(P)-binding Rossmann-like Domain"/>
    <property type="match status" value="1"/>
</dbReference>
<dbReference type="Proteomes" id="UP001595075">
    <property type="component" value="Unassembled WGS sequence"/>
</dbReference>
<evidence type="ECO:0000256" key="2">
    <source>
        <dbReference type="ARBA" id="ARBA00023002"/>
    </source>
</evidence>
<evidence type="ECO:0000313" key="6">
    <source>
        <dbReference type="Proteomes" id="UP001595075"/>
    </source>
</evidence>
<dbReference type="Pfam" id="PF00106">
    <property type="entry name" value="adh_short"/>
    <property type="match status" value="1"/>
</dbReference>